<name>A0AAU9R7Q4_9LACO</name>
<dbReference type="Gene3D" id="3.40.50.1820">
    <property type="entry name" value="alpha/beta hydrolase"/>
    <property type="match status" value="1"/>
</dbReference>
<organism evidence="1 2">
    <name type="scientific">Lactobacillus delbrueckii subsp. delbrueckii</name>
    <dbReference type="NCBI Taxonomy" id="83684"/>
    <lineage>
        <taxon>Bacteria</taxon>
        <taxon>Bacillati</taxon>
        <taxon>Bacillota</taxon>
        <taxon>Bacilli</taxon>
        <taxon>Lactobacillales</taxon>
        <taxon>Lactobacillaceae</taxon>
        <taxon>Lactobacillus</taxon>
    </lineage>
</organism>
<dbReference type="InterPro" id="IPR029058">
    <property type="entry name" value="AB_hydrolase_fold"/>
</dbReference>
<evidence type="ECO:0000313" key="1">
    <source>
        <dbReference type="EMBL" id="CAH1707007.1"/>
    </source>
</evidence>
<sequence>MSPAATLVDDARIGIDYDPNHVPAKLDFKKFKLNDWYFRTAKFINTFEVARAFHGPVLALYGSDHGLH</sequence>
<dbReference type="Proteomes" id="UP001295440">
    <property type="component" value="Chromosome"/>
</dbReference>
<dbReference type="AlphaFoldDB" id="A0AAU9R7Q4"/>
<proteinExistence type="predicted"/>
<reference evidence="1" key="1">
    <citation type="submission" date="2022-02" db="EMBL/GenBank/DDBJ databases">
        <authorList>
            <person name="Deutsch MARIE S."/>
        </authorList>
    </citation>
    <scope>NUCLEOTIDE SEQUENCE</scope>
    <source>
        <strain evidence="1">CIRM-BIA865</strain>
    </source>
</reference>
<protein>
    <submittedName>
        <fullName evidence="1">Uncharacterized protein</fullName>
    </submittedName>
</protein>
<evidence type="ECO:0000313" key="2">
    <source>
        <dbReference type="Proteomes" id="UP001295440"/>
    </source>
</evidence>
<dbReference type="EMBL" id="OV915080">
    <property type="protein sequence ID" value="CAH1707007.1"/>
    <property type="molecule type" value="Genomic_DNA"/>
</dbReference>
<accession>A0AAU9R7Q4</accession>
<gene>
    <name evidence="1" type="ORF">LDD865_1850</name>
</gene>